<feature type="transmembrane region" description="Helical" evidence="1">
    <location>
        <begin position="122"/>
        <end position="139"/>
    </location>
</feature>
<organism evidence="2 3">
    <name type="scientific">Rhizophagus irregularis (strain DAOM 181602 / DAOM 197198 / MUCL 43194)</name>
    <name type="common">Arbuscular mycorrhizal fungus</name>
    <name type="synonym">Glomus intraradices</name>
    <dbReference type="NCBI Taxonomy" id="747089"/>
    <lineage>
        <taxon>Eukaryota</taxon>
        <taxon>Fungi</taxon>
        <taxon>Fungi incertae sedis</taxon>
        <taxon>Mucoromycota</taxon>
        <taxon>Glomeromycotina</taxon>
        <taxon>Glomeromycetes</taxon>
        <taxon>Glomerales</taxon>
        <taxon>Glomeraceae</taxon>
        <taxon>Rhizophagus</taxon>
    </lineage>
</organism>
<gene>
    <name evidence="2" type="ORF">GLOIN_2v1112497</name>
</gene>
<accession>A0A2P4Q736</accession>
<protein>
    <submittedName>
        <fullName evidence="2">Uncharacterized protein</fullName>
    </submittedName>
</protein>
<proteinExistence type="predicted"/>
<dbReference type="Proteomes" id="UP000018888">
    <property type="component" value="Unassembled WGS sequence"/>
</dbReference>
<comment type="caution">
    <text evidence="2">The sequence shown here is derived from an EMBL/GenBank/DDBJ whole genome shotgun (WGS) entry which is preliminary data.</text>
</comment>
<keyword evidence="1" id="KW-0472">Membrane</keyword>
<feature type="transmembrane region" description="Helical" evidence="1">
    <location>
        <begin position="40"/>
        <end position="62"/>
    </location>
</feature>
<dbReference type="AlphaFoldDB" id="A0A2P4Q736"/>
<evidence type="ECO:0000256" key="1">
    <source>
        <dbReference type="SAM" id="Phobius"/>
    </source>
</evidence>
<keyword evidence="1" id="KW-0812">Transmembrane</keyword>
<sequence length="173" mass="20734">MFFIFLFFVYLLHVISIPYKLYFSFSFMGFVITWSPCLSHFVPSPLLFSFYLFISFALLSLFILPFLHFFHCFLFPLCSFVFFAPLHYPLSFSFFFHSHFSLHYPLFLSFFYSLCSISSPSILFHSHLIFFIPPLFLSFPFTLLIFSFTLIFLINFLLIINFIIISYFILRQS</sequence>
<reference evidence="2 3" key="1">
    <citation type="journal article" date="2013" name="Proc. Natl. Acad. Sci. U.S.A.">
        <title>Genome of an arbuscular mycorrhizal fungus provides insight into the oldest plant symbiosis.</title>
        <authorList>
            <person name="Tisserant E."/>
            <person name="Malbreil M."/>
            <person name="Kuo A."/>
            <person name="Kohler A."/>
            <person name="Symeonidi A."/>
            <person name="Balestrini R."/>
            <person name="Charron P."/>
            <person name="Duensing N."/>
            <person name="Frei Dit Frey N."/>
            <person name="Gianinazzi-Pearson V."/>
            <person name="Gilbert L.B."/>
            <person name="Handa Y."/>
            <person name="Herr J.R."/>
            <person name="Hijri M."/>
            <person name="Koul R."/>
            <person name="Kawaguchi M."/>
            <person name="Krajinski F."/>
            <person name="Lammers P.J."/>
            <person name="Masclaux F.G."/>
            <person name="Murat C."/>
            <person name="Morin E."/>
            <person name="Ndikumana S."/>
            <person name="Pagni M."/>
            <person name="Petitpierre D."/>
            <person name="Requena N."/>
            <person name="Rosikiewicz P."/>
            <person name="Riley R."/>
            <person name="Saito K."/>
            <person name="San Clemente H."/>
            <person name="Shapiro H."/>
            <person name="van Tuinen D."/>
            <person name="Becard G."/>
            <person name="Bonfante P."/>
            <person name="Paszkowski U."/>
            <person name="Shachar-Hill Y.Y."/>
            <person name="Tuskan G.A."/>
            <person name="Young P.W."/>
            <person name="Sanders I.R."/>
            <person name="Henrissat B."/>
            <person name="Rensing S.A."/>
            <person name="Grigoriev I.V."/>
            <person name="Corradi N."/>
            <person name="Roux C."/>
            <person name="Martin F."/>
        </authorList>
    </citation>
    <scope>NUCLEOTIDE SEQUENCE [LARGE SCALE GENOMIC DNA]</scope>
    <source>
        <strain evidence="2 3">DAOM 197198</strain>
    </source>
</reference>
<reference evidence="2 3" key="2">
    <citation type="journal article" date="2018" name="New Phytol.">
        <title>High intraspecific genome diversity in the model arbuscular mycorrhizal symbiont Rhizophagus irregularis.</title>
        <authorList>
            <person name="Chen E.C.H."/>
            <person name="Morin E."/>
            <person name="Beaudet D."/>
            <person name="Noel J."/>
            <person name="Yildirir G."/>
            <person name="Ndikumana S."/>
            <person name="Charron P."/>
            <person name="St-Onge C."/>
            <person name="Giorgi J."/>
            <person name="Kruger M."/>
            <person name="Marton T."/>
            <person name="Ropars J."/>
            <person name="Grigoriev I.V."/>
            <person name="Hainaut M."/>
            <person name="Henrissat B."/>
            <person name="Roux C."/>
            <person name="Martin F."/>
            <person name="Corradi N."/>
        </authorList>
    </citation>
    <scope>NUCLEOTIDE SEQUENCE [LARGE SCALE GENOMIC DNA]</scope>
    <source>
        <strain evidence="2 3">DAOM 197198</strain>
    </source>
</reference>
<keyword evidence="3" id="KW-1185">Reference proteome</keyword>
<evidence type="ECO:0000313" key="2">
    <source>
        <dbReference type="EMBL" id="POG73444.1"/>
    </source>
</evidence>
<name>A0A2P4Q736_RHIID</name>
<dbReference type="EMBL" id="AUPC02000083">
    <property type="protein sequence ID" value="POG73444.1"/>
    <property type="molecule type" value="Genomic_DNA"/>
</dbReference>
<keyword evidence="1" id="KW-1133">Transmembrane helix</keyword>
<evidence type="ECO:0000313" key="3">
    <source>
        <dbReference type="Proteomes" id="UP000018888"/>
    </source>
</evidence>
<feature type="transmembrane region" description="Helical" evidence="1">
    <location>
        <begin position="69"/>
        <end position="88"/>
    </location>
</feature>
<feature type="transmembrane region" description="Helical" evidence="1">
    <location>
        <begin position="145"/>
        <end position="170"/>
    </location>
</feature>
<feature type="transmembrane region" description="Helical" evidence="1">
    <location>
        <begin position="94"/>
        <end position="115"/>
    </location>
</feature>